<name>A0ABU8YMW3_9CYAN</name>
<sequence length="283" mass="30499">MSNLLRMVAICAIAASLFPVRIAAQPVMANYGVADSQTANIERLARLMTVRILTPNASGSGAIVRRQGQVYTVLTSWHVVAFSQQQTIIAPDGQRYRLLGAPLQLGNADLAIVQFRSSIQYQVTRISTDLLTVGEPVFAAGFPMYRGGSSTTTFDQGIRAFRFTQGVVSVLPPKSLAQGYRLGYTNDIAVGMSGGPIFNSQGLLIGINGRVKNRDPDFGVYAFEDGTEPSGRMLEQMVNSSWGIPISTYLRFVSSYSSSSNYLANSRSAIEIASTQTKSACAD</sequence>
<keyword evidence="4" id="KW-0732">Signal</keyword>
<dbReference type="Gene3D" id="2.40.10.10">
    <property type="entry name" value="Trypsin-like serine proteases"/>
    <property type="match status" value="2"/>
</dbReference>
<proteinExistence type="inferred from homology"/>
<keyword evidence="2 5" id="KW-0645">Protease</keyword>
<dbReference type="InterPro" id="IPR009003">
    <property type="entry name" value="Peptidase_S1_PA"/>
</dbReference>
<organism evidence="5 6">
    <name type="scientific">Microcoleus anatoxicus PTRS2</name>
    <dbReference type="NCBI Taxonomy" id="2705321"/>
    <lineage>
        <taxon>Bacteria</taxon>
        <taxon>Bacillati</taxon>
        <taxon>Cyanobacteriota</taxon>
        <taxon>Cyanophyceae</taxon>
        <taxon>Oscillatoriophycideae</taxon>
        <taxon>Oscillatoriales</taxon>
        <taxon>Microcoleaceae</taxon>
        <taxon>Microcoleus</taxon>
        <taxon>Microcoleus anatoxicus</taxon>
    </lineage>
</organism>
<accession>A0ABU8YMW3</accession>
<dbReference type="Proteomes" id="UP001384579">
    <property type="component" value="Unassembled WGS sequence"/>
</dbReference>
<dbReference type="SUPFAM" id="SSF50494">
    <property type="entry name" value="Trypsin-like serine proteases"/>
    <property type="match status" value="1"/>
</dbReference>
<evidence type="ECO:0000256" key="3">
    <source>
        <dbReference type="ARBA" id="ARBA00022801"/>
    </source>
</evidence>
<dbReference type="PANTHER" id="PTHR43343">
    <property type="entry name" value="PEPTIDASE S12"/>
    <property type="match status" value="1"/>
</dbReference>
<comment type="caution">
    <text evidence="5">The sequence shown here is derived from an EMBL/GenBank/DDBJ whole genome shotgun (WGS) entry which is preliminary data.</text>
</comment>
<dbReference type="InterPro" id="IPR051201">
    <property type="entry name" value="Chloro_Bact_Ser_Proteases"/>
</dbReference>
<gene>
    <name evidence="5" type="ORF">WMG39_12255</name>
</gene>
<comment type="similarity">
    <text evidence="1">Belongs to the peptidase S1C family.</text>
</comment>
<evidence type="ECO:0000256" key="1">
    <source>
        <dbReference type="ARBA" id="ARBA00010541"/>
    </source>
</evidence>
<evidence type="ECO:0000256" key="2">
    <source>
        <dbReference type="ARBA" id="ARBA00022670"/>
    </source>
</evidence>
<protein>
    <submittedName>
        <fullName evidence="5">Serine protease</fullName>
    </submittedName>
</protein>
<dbReference type="EMBL" id="JBBLXS010000134">
    <property type="protein sequence ID" value="MEK0185611.1"/>
    <property type="molecule type" value="Genomic_DNA"/>
</dbReference>
<evidence type="ECO:0000313" key="5">
    <source>
        <dbReference type="EMBL" id="MEK0185611.1"/>
    </source>
</evidence>
<evidence type="ECO:0000313" key="6">
    <source>
        <dbReference type="Proteomes" id="UP001384579"/>
    </source>
</evidence>
<reference evidence="5 6" key="1">
    <citation type="journal article" date="2020" name="Harmful Algae">
        <title>Molecular and morphological characterization of a novel dihydroanatoxin-a producing Microcoleus species (cyanobacteria) from the Russian River, California, USA.</title>
        <authorList>
            <person name="Conklin K.Y."/>
            <person name="Stancheva R."/>
            <person name="Otten T.G."/>
            <person name="Fadness R."/>
            <person name="Boyer G.L."/>
            <person name="Read B."/>
            <person name="Zhang X."/>
            <person name="Sheath R.G."/>
        </authorList>
    </citation>
    <scope>NUCLEOTIDE SEQUENCE [LARGE SCALE GENOMIC DNA]</scope>
    <source>
        <strain evidence="5 6">PTRS2</strain>
    </source>
</reference>
<keyword evidence="3" id="KW-0378">Hydrolase</keyword>
<dbReference type="Pfam" id="PF13365">
    <property type="entry name" value="Trypsin_2"/>
    <property type="match status" value="1"/>
</dbReference>
<dbReference type="InterPro" id="IPR043504">
    <property type="entry name" value="Peptidase_S1_PA_chymotrypsin"/>
</dbReference>
<dbReference type="GO" id="GO:0008233">
    <property type="term" value="F:peptidase activity"/>
    <property type="evidence" value="ECO:0007669"/>
    <property type="project" value="UniProtKB-KW"/>
</dbReference>
<feature type="chain" id="PRO_5045884762" evidence="4">
    <location>
        <begin position="24"/>
        <end position="283"/>
    </location>
</feature>
<dbReference type="GO" id="GO:0006508">
    <property type="term" value="P:proteolysis"/>
    <property type="evidence" value="ECO:0007669"/>
    <property type="project" value="UniProtKB-KW"/>
</dbReference>
<keyword evidence="6" id="KW-1185">Reference proteome</keyword>
<dbReference type="PANTHER" id="PTHR43343:SF3">
    <property type="entry name" value="PROTEASE DO-LIKE 8, CHLOROPLASTIC"/>
    <property type="match status" value="1"/>
</dbReference>
<feature type="signal peptide" evidence="4">
    <location>
        <begin position="1"/>
        <end position="23"/>
    </location>
</feature>
<evidence type="ECO:0000256" key="4">
    <source>
        <dbReference type="SAM" id="SignalP"/>
    </source>
</evidence>
<dbReference type="RefSeq" id="WP_340519534.1">
    <property type="nucleotide sequence ID" value="NZ_JBBLXS010000134.1"/>
</dbReference>